<dbReference type="Proteomes" id="UP000315112">
    <property type="component" value="Unassembled WGS sequence"/>
</dbReference>
<evidence type="ECO:0000259" key="2">
    <source>
        <dbReference type="Pfam" id="PF11740"/>
    </source>
</evidence>
<dbReference type="EMBL" id="CP046904">
    <property type="protein sequence ID" value="QGZ41528.1"/>
    <property type="molecule type" value="Genomic_DNA"/>
</dbReference>
<reference evidence="4 5" key="1">
    <citation type="journal article" date="2015" name="Stand. Genomic Sci.">
        <title>Genomic Encyclopedia of Bacterial and Archaeal Type Strains, Phase III: the genomes of soil and plant-associated and newly described type strains.</title>
        <authorList>
            <person name="Whitman W.B."/>
            <person name="Woyke T."/>
            <person name="Klenk H.P."/>
            <person name="Zhou Y."/>
            <person name="Lilburn T.G."/>
            <person name="Beck B.J."/>
            <person name="De Vos P."/>
            <person name="Vandamme P."/>
            <person name="Eisen J.A."/>
            <person name="Garrity G."/>
            <person name="Hugenholtz P."/>
            <person name="Kyrpides N.C."/>
        </authorList>
    </citation>
    <scope>NUCLEOTIDE SEQUENCE [LARGE SCALE GENOMIC DNA]</scope>
    <source>
        <strain evidence="4 5">CGMCC 1.10685</strain>
    </source>
</reference>
<reference evidence="4" key="2">
    <citation type="submission" date="2019-07" db="EMBL/GenBank/DDBJ databases">
        <authorList>
            <person name="Whitman W."/>
            <person name="Huntemann M."/>
            <person name="Clum A."/>
            <person name="Pillay M."/>
            <person name="Palaniappan K."/>
            <person name="Varghese N."/>
            <person name="Mikhailova N."/>
            <person name="Stamatis D."/>
            <person name="Reddy T."/>
            <person name="Daum C."/>
            <person name="Shapiro N."/>
            <person name="Ivanova N."/>
            <person name="Kyrpides N."/>
            <person name="Woyke T."/>
        </authorList>
    </citation>
    <scope>NUCLEOTIDE SEQUENCE</scope>
    <source>
        <strain evidence="4">CGMCC 1.10685</strain>
    </source>
</reference>
<sequence>MARTGLTKTQVREIRAQLLAAGRHPSADAVRRALGDTGSMSTIHKYLKELAAEDPAIAVQRDDTVRQLHAIVERLADQLHADAERRVRALQEEHARVLHARDAELAALRARVAELEGQAPHAGTQPDRPPRRGERGVKGFGDFGGLLSDSRCGRRDTSAFTIVLAGARSDLLAGLA</sequence>
<dbReference type="Proteomes" id="UP000437862">
    <property type="component" value="Chromosome"/>
</dbReference>
<feature type="compositionally biased region" description="Basic and acidic residues" evidence="1">
    <location>
        <begin position="128"/>
        <end position="137"/>
    </location>
</feature>
<dbReference type="Pfam" id="PF11740">
    <property type="entry name" value="KfrA_N"/>
    <property type="match status" value="1"/>
</dbReference>
<dbReference type="OrthoDB" id="7015148at2"/>
<protein>
    <submittedName>
        <fullName evidence="4">Plasmid replication DNA-binding protein KfrA</fullName>
    </submittedName>
</protein>
<dbReference type="InterPro" id="IPR021104">
    <property type="entry name" value="KfrA_DNA-bd_N"/>
</dbReference>
<evidence type="ECO:0000313" key="5">
    <source>
        <dbReference type="Proteomes" id="UP000315112"/>
    </source>
</evidence>
<proteinExistence type="predicted"/>
<keyword evidence="6" id="KW-1185">Reference proteome</keyword>
<accession>A0A562Q414</accession>
<dbReference type="RefSeq" id="WP_145872915.1">
    <property type="nucleotide sequence ID" value="NZ_CP046904.1"/>
</dbReference>
<evidence type="ECO:0000256" key="1">
    <source>
        <dbReference type="SAM" id="MobiDB-lite"/>
    </source>
</evidence>
<evidence type="ECO:0000313" key="3">
    <source>
        <dbReference type="EMBL" id="QGZ41528.1"/>
    </source>
</evidence>
<evidence type="ECO:0000313" key="4">
    <source>
        <dbReference type="EMBL" id="TWI51501.1"/>
    </source>
</evidence>
<name>A0A562Q414_9BURK</name>
<feature type="domain" description="KfrA N-terminal DNA-binding" evidence="2">
    <location>
        <begin position="7"/>
        <end position="118"/>
    </location>
</feature>
<dbReference type="AlphaFoldDB" id="A0A562Q414"/>
<feature type="region of interest" description="Disordered" evidence="1">
    <location>
        <begin position="116"/>
        <end position="139"/>
    </location>
</feature>
<evidence type="ECO:0000313" key="6">
    <source>
        <dbReference type="Proteomes" id="UP000437862"/>
    </source>
</evidence>
<keyword evidence="4" id="KW-0238">DNA-binding</keyword>
<dbReference type="GO" id="GO:0003677">
    <property type="term" value="F:DNA binding"/>
    <property type="evidence" value="ECO:0007669"/>
    <property type="project" value="UniProtKB-KW"/>
</dbReference>
<organism evidence="4 5">
    <name type="scientific">Pseudoduganella flava</name>
    <dbReference type="NCBI Taxonomy" id="871742"/>
    <lineage>
        <taxon>Bacteria</taxon>
        <taxon>Pseudomonadati</taxon>
        <taxon>Pseudomonadota</taxon>
        <taxon>Betaproteobacteria</taxon>
        <taxon>Burkholderiales</taxon>
        <taxon>Oxalobacteraceae</taxon>
        <taxon>Telluria group</taxon>
        <taxon>Pseudoduganella</taxon>
    </lineage>
</organism>
<gene>
    <name evidence="3" type="ORF">GO485_22380</name>
    <name evidence="4" type="ORF">IP92_00488</name>
</gene>
<reference evidence="3 6" key="3">
    <citation type="submission" date="2019-12" db="EMBL/GenBank/DDBJ databases">
        <title>Draft Genome Sequences of Six Type Strains of the Genus Massilia.</title>
        <authorList>
            <person name="Miess H."/>
            <person name="Frediansyah A."/>
            <person name="Goeker M."/>
            <person name="Gross H."/>
        </authorList>
    </citation>
    <scope>NUCLEOTIDE SEQUENCE [LARGE SCALE GENOMIC DNA]</scope>
    <source>
        <strain evidence="3 6">DSM 26639</strain>
    </source>
</reference>
<dbReference type="EMBL" id="VLKW01000001">
    <property type="protein sequence ID" value="TWI51501.1"/>
    <property type="molecule type" value="Genomic_DNA"/>
</dbReference>